<name>Q2QWP8_ORYSJ</name>
<reference evidence="3" key="1">
    <citation type="journal article" date="2005" name="BMC Biol.">
        <title>The sequence of rice chromosomes 11 and 12, rich in disease resistance genes and recent gene duplications.</title>
        <authorList>
            <consortium name="The rice chromosomes 11 and 12 sequencing consortia"/>
        </authorList>
    </citation>
    <scope>NUCLEOTIDE SEQUENCE [LARGE SCALE GENOMIC DNA]</scope>
</reference>
<dbReference type="AlphaFoldDB" id="Q2QWP8"/>
<organism evidence="3">
    <name type="scientific">Oryza sativa subsp. japonica</name>
    <name type="common">Rice</name>
    <dbReference type="NCBI Taxonomy" id="39947"/>
    <lineage>
        <taxon>Eukaryota</taxon>
        <taxon>Viridiplantae</taxon>
        <taxon>Streptophyta</taxon>
        <taxon>Embryophyta</taxon>
        <taxon>Tracheophyta</taxon>
        <taxon>Spermatophyta</taxon>
        <taxon>Magnoliopsida</taxon>
        <taxon>Liliopsida</taxon>
        <taxon>Poales</taxon>
        <taxon>Poaceae</taxon>
        <taxon>BOP clade</taxon>
        <taxon>Oryzoideae</taxon>
        <taxon>Oryzeae</taxon>
        <taxon>Oryzinae</taxon>
        <taxon>Oryza</taxon>
        <taxon>Oryza sativa</taxon>
    </lineage>
</organism>
<reference evidence="3" key="2">
    <citation type="submission" date="2005-04" db="EMBL/GenBank/DDBJ databases">
        <authorList>
            <person name="Buell C.R."/>
            <person name="Wing R.A."/>
            <person name="McCombie W.A."/>
            <person name="Ouyang S."/>
        </authorList>
    </citation>
    <scope>NUCLEOTIDE SEQUENCE</scope>
</reference>
<proteinExistence type="predicted"/>
<evidence type="ECO:0000313" key="3">
    <source>
        <dbReference type="EMBL" id="ABA96009.1"/>
    </source>
</evidence>
<dbReference type="PANTHER" id="PTHR33223">
    <property type="entry name" value="CCHC-TYPE DOMAIN-CONTAINING PROTEIN"/>
    <property type="match status" value="1"/>
</dbReference>
<evidence type="ECO:0000256" key="1">
    <source>
        <dbReference type="SAM" id="MobiDB-lite"/>
    </source>
</evidence>
<evidence type="ECO:0000259" key="2">
    <source>
        <dbReference type="Pfam" id="PF03732"/>
    </source>
</evidence>
<dbReference type="InterPro" id="IPR005162">
    <property type="entry name" value="Retrotrans_gag_dom"/>
</dbReference>
<feature type="domain" description="Retrotransposon gag" evidence="2">
    <location>
        <begin position="187"/>
        <end position="275"/>
    </location>
</feature>
<dbReference type="EMBL" id="DP000011">
    <property type="protein sequence ID" value="ABA96009.1"/>
    <property type="molecule type" value="Genomic_DNA"/>
</dbReference>
<accession>Q2QWP8</accession>
<reference evidence="3" key="3">
    <citation type="submission" date="2006-01" db="EMBL/GenBank/DDBJ databases">
        <authorList>
            <person name="Buell R."/>
        </authorList>
    </citation>
    <scope>NUCLEOTIDE SEQUENCE</scope>
</reference>
<sequence length="280" mass="31202">MTVIGAVLPLGEERTPLIDDITTASLHAEEGMMIEEAALTKTEIGWSTVTVGMTTTTIVVTLATTISETRGPMAEFRTTSEIKDRGCNHRSRSRAPEPSDPSSSSSLSCSSDRPPRRCHNHGPPFVPGGGCRAFTPTLRDIRWPEKFRPGVIEKYDGSTDPEEFLQVYYTILYAAGADDNALANYLPAALKGSARSWLVHLPPRSISSWEDLWQQFVANFHGTYKRHAIEDDLHTLTQNPGESLRDYIRRFNKCRNTIPEITDASVIRAFKSGIRDRYTT</sequence>
<dbReference type="Pfam" id="PF03732">
    <property type="entry name" value="Retrotrans_gag"/>
    <property type="match status" value="1"/>
</dbReference>
<dbReference type="PANTHER" id="PTHR33223:SF8">
    <property type="entry name" value="OS04G0172440 PROTEIN"/>
    <property type="match status" value="1"/>
</dbReference>
<gene>
    <name evidence="3" type="ordered locus">LOC_Os12g08640</name>
</gene>
<protein>
    <submittedName>
        <fullName evidence="3">Retrotransposon protein, putative, unclassified</fullName>
    </submittedName>
</protein>
<feature type="compositionally biased region" description="Basic and acidic residues" evidence="1">
    <location>
        <begin position="78"/>
        <end position="87"/>
    </location>
</feature>
<feature type="compositionally biased region" description="Low complexity" evidence="1">
    <location>
        <begin position="100"/>
        <end position="112"/>
    </location>
</feature>
<feature type="region of interest" description="Disordered" evidence="1">
    <location>
        <begin position="71"/>
        <end position="125"/>
    </location>
</feature>